<accession>A0A1E3HKG6</accession>
<dbReference type="STRING" id="1295533.A0A1E3HKG6"/>
<proteinExistence type="predicted"/>
<evidence type="ECO:0000256" key="1">
    <source>
        <dbReference type="ARBA" id="ARBA00004167"/>
    </source>
</evidence>
<evidence type="ECO:0000256" key="3">
    <source>
        <dbReference type="ARBA" id="ARBA00022679"/>
    </source>
</evidence>
<evidence type="ECO:0000313" key="9">
    <source>
        <dbReference type="EMBL" id="ODN76605.1"/>
    </source>
</evidence>
<evidence type="ECO:0000313" key="10">
    <source>
        <dbReference type="Proteomes" id="UP000094065"/>
    </source>
</evidence>
<dbReference type="GO" id="GO:0016020">
    <property type="term" value="C:membrane"/>
    <property type="evidence" value="ECO:0007669"/>
    <property type="project" value="UniProtKB-SubCell"/>
</dbReference>
<keyword evidence="5" id="KW-1133">Transmembrane helix</keyword>
<dbReference type="InterPro" id="IPR049625">
    <property type="entry name" value="Glyco_transf_61_cat"/>
</dbReference>
<evidence type="ECO:0000256" key="5">
    <source>
        <dbReference type="ARBA" id="ARBA00022989"/>
    </source>
</evidence>
<keyword evidence="4" id="KW-0812">Transmembrane</keyword>
<dbReference type="Pfam" id="PF04577">
    <property type="entry name" value="Glyco_transf_61"/>
    <property type="match status" value="1"/>
</dbReference>
<keyword evidence="7" id="KW-0325">Glycoprotein</keyword>
<feature type="domain" description="Glycosyltransferase 61 catalytic" evidence="8">
    <location>
        <begin position="248"/>
        <end position="437"/>
    </location>
</feature>
<evidence type="ECO:0000259" key="8">
    <source>
        <dbReference type="Pfam" id="PF04577"/>
    </source>
</evidence>
<evidence type="ECO:0000256" key="4">
    <source>
        <dbReference type="ARBA" id="ARBA00022692"/>
    </source>
</evidence>
<protein>
    <recommendedName>
        <fullName evidence="8">Glycosyltransferase 61 catalytic domain-containing protein</fullName>
    </recommendedName>
</protein>
<dbReference type="GO" id="GO:0005783">
    <property type="term" value="C:endoplasmic reticulum"/>
    <property type="evidence" value="ECO:0007669"/>
    <property type="project" value="TreeGrafter"/>
</dbReference>
<keyword evidence="3" id="KW-0808">Transferase</keyword>
<keyword evidence="10" id="KW-1185">Reference proteome</keyword>
<dbReference type="Proteomes" id="UP000094065">
    <property type="component" value="Unassembled WGS sequence"/>
</dbReference>
<dbReference type="OrthoDB" id="529273at2759"/>
<dbReference type="EMBL" id="AWGJ01000008">
    <property type="protein sequence ID" value="ODN76605.1"/>
    <property type="molecule type" value="Genomic_DNA"/>
</dbReference>
<dbReference type="InterPro" id="IPR007657">
    <property type="entry name" value="Glycosyltransferase_61"/>
</dbReference>
<comment type="subcellular location">
    <subcellularLocation>
        <location evidence="1">Membrane</location>
        <topology evidence="1">Single-pass membrane protein</topology>
    </subcellularLocation>
</comment>
<dbReference type="AlphaFoldDB" id="A0A1E3HKG6"/>
<organism evidence="9 10">
    <name type="scientific">Cryptococcus amylolentus CBS 6039</name>
    <dbReference type="NCBI Taxonomy" id="1295533"/>
    <lineage>
        <taxon>Eukaryota</taxon>
        <taxon>Fungi</taxon>
        <taxon>Dikarya</taxon>
        <taxon>Basidiomycota</taxon>
        <taxon>Agaricomycotina</taxon>
        <taxon>Tremellomycetes</taxon>
        <taxon>Tremellales</taxon>
        <taxon>Cryptococcaceae</taxon>
        <taxon>Cryptococcus</taxon>
    </lineage>
</organism>
<evidence type="ECO:0000256" key="7">
    <source>
        <dbReference type="ARBA" id="ARBA00023180"/>
    </source>
</evidence>
<dbReference type="GeneID" id="30156569"/>
<gene>
    <name evidence="9" type="ORF">L202_05260</name>
</gene>
<keyword evidence="6" id="KW-0472">Membrane</keyword>
<dbReference type="RefSeq" id="XP_018991979.1">
    <property type="nucleotide sequence ID" value="XM_019139488.1"/>
</dbReference>
<dbReference type="PANTHER" id="PTHR20961">
    <property type="entry name" value="GLYCOSYLTRANSFERASE"/>
    <property type="match status" value="1"/>
</dbReference>
<evidence type="ECO:0000256" key="2">
    <source>
        <dbReference type="ARBA" id="ARBA00022676"/>
    </source>
</evidence>
<name>A0A1E3HKG6_9TREE</name>
<keyword evidence="2" id="KW-0328">Glycosyltransferase</keyword>
<dbReference type="GO" id="GO:0035269">
    <property type="term" value="P:protein O-linked glycosylation via mannose"/>
    <property type="evidence" value="ECO:0007669"/>
    <property type="project" value="TreeGrafter"/>
</dbReference>
<reference evidence="9 10" key="1">
    <citation type="submission" date="2016-06" db="EMBL/GenBank/DDBJ databases">
        <title>Evolution of pathogenesis and genome organization in the Tremellales.</title>
        <authorList>
            <person name="Cuomo C."/>
            <person name="Litvintseva A."/>
            <person name="Heitman J."/>
            <person name="Chen Y."/>
            <person name="Sun S."/>
            <person name="Springer D."/>
            <person name="Dromer F."/>
            <person name="Young S."/>
            <person name="Zeng Q."/>
            <person name="Chapman S."/>
            <person name="Gujja S."/>
            <person name="Saif S."/>
            <person name="Birren B."/>
        </authorList>
    </citation>
    <scope>NUCLEOTIDE SEQUENCE [LARGE SCALE GENOMIC DNA]</scope>
    <source>
        <strain evidence="9 10">CBS 6039</strain>
    </source>
</reference>
<dbReference type="PANTHER" id="PTHR20961:SF38">
    <property type="entry name" value="PROTEIN O-LINKED-MANNOSE BETA-1,4-N-ACETYLGLUCOSAMINYLTRANSFERASE 2"/>
    <property type="match status" value="1"/>
</dbReference>
<sequence>MRLCGFVGAFSIFLPTRPQQHCTSNGPHFSIALQRFVELHLIFKKKTKMGAVMALPTAAGGTHHILPAQAFELGPTTVAGGIPGFNVLNNVWYRDRTFFYLENEDAGEPVLSPDHLLTYSGSGSGTKGFERIQWEQSAATQHRRAEERSLGTKDTTILHGTTRESYRSCQQEQLCPTFSVTICGIYCYKWLYHMVAEALLGSLAVLSSVEPLPNDFALRAAAGDWASSTDRLAGGESEGLPDRLIVAWDQLWDARYGLPRTVAESVFGDDNLIEPDEWRDMSGDGWVYFERILLLDRSVSHRFNPLSQQWLKMALDAYQLAPSPDFFTPLRRALLSFYNIPSLTRPSPGMSVNFKRPKIVYVERQSTKRRFEAQVHEDLVKRLERLEKMGEAKVGLAVLEGMEKREQFKLFADADIILGIHGNGLTHELWMPSGGIMIEILPPGDFHYDYAPVSIALGHEHLIWQNDRLFPRDMWLPQNTGNGSLIHDGSSIPLDVDSLITMVEALVKSMTFSYH</sequence>
<comment type="caution">
    <text evidence="9">The sequence shown here is derived from an EMBL/GenBank/DDBJ whole genome shotgun (WGS) entry which is preliminary data.</text>
</comment>
<dbReference type="GO" id="GO:0097363">
    <property type="term" value="F:protein O-acetylglucosaminyltransferase activity"/>
    <property type="evidence" value="ECO:0007669"/>
    <property type="project" value="TreeGrafter"/>
</dbReference>
<evidence type="ECO:0000256" key="6">
    <source>
        <dbReference type="ARBA" id="ARBA00023136"/>
    </source>
</evidence>